<protein>
    <submittedName>
        <fullName evidence="12">Cation:proton antiporter</fullName>
    </submittedName>
</protein>
<evidence type="ECO:0000256" key="2">
    <source>
        <dbReference type="ARBA" id="ARBA00022448"/>
    </source>
</evidence>
<feature type="transmembrane region" description="Helical" evidence="10">
    <location>
        <begin position="226"/>
        <end position="242"/>
    </location>
</feature>
<keyword evidence="4" id="KW-1003">Cell membrane</keyword>
<name>A0A7H0I245_9ACTN</name>
<evidence type="ECO:0000256" key="3">
    <source>
        <dbReference type="ARBA" id="ARBA00022449"/>
    </source>
</evidence>
<feature type="transmembrane region" description="Helical" evidence="10">
    <location>
        <begin position="192"/>
        <end position="214"/>
    </location>
</feature>
<dbReference type="KEGG" id="sgj:IAG43_30700"/>
<evidence type="ECO:0000256" key="10">
    <source>
        <dbReference type="SAM" id="Phobius"/>
    </source>
</evidence>
<organism evidence="12 13">
    <name type="scientific">Streptomyces genisteinicus</name>
    <dbReference type="NCBI Taxonomy" id="2768068"/>
    <lineage>
        <taxon>Bacteria</taxon>
        <taxon>Bacillati</taxon>
        <taxon>Actinomycetota</taxon>
        <taxon>Actinomycetes</taxon>
        <taxon>Kitasatosporales</taxon>
        <taxon>Streptomycetaceae</taxon>
        <taxon>Streptomyces</taxon>
    </lineage>
</organism>
<keyword evidence="5 10" id="KW-0812">Transmembrane</keyword>
<gene>
    <name evidence="12" type="ORF">IAG43_30700</name>
</gene>
<evidence type="ECO:0000256" key="7">
    <source>
        <dbReference type="ARBA" id="ARBA00023065"/>
    </source>
</evidence>
<dbReference type="EMBL" id="CP060825">
    <property type="protein sequence ID" value="QNP66861.1"/>
    <property type="molecule type" value="Genomic_DNA"/>
</dbReference>
<evidence type="ECO:0000259" key="11">
    <source>
        <dbReference type="Pfam" id="PF00999"/>
    </source>
</evidence>
<dbReference type="PANTHER" id="PTHR32507">
    <property type="entry name" value="NA(+)/H(+) ANTIPORTER 1"/>
    <property type="match status" value="1"/>
</dbReference>
<feature type="transmembrane region" description="Helical" evidence="10">
    <location>
        <begin position="369"/>
        <end position="386"/>
    </location>
</feature>
<feature type="transmembrane region" description="Helical" evidence="10">
    <location>
        <begin position="152"/>
        <end position="172"/>
    </location>
</feature>
<feature type="transmembrane region" description="Helical" evidence="10">
    <location>
        <begin position="120"/>
        <end position="140"/>
    </location>
</feature>
<feature type="domain" description="Cation/H+ exchanger transmembrane" evidence="11">
    <location>
        <begin position="16"/>
        <end position="393"/>
    </location>
</feature>
<dbReference type="Gene3D" id="1.20.1530.20">
    <property type="match status" value="1"/>
</dbReference>
<feature type="region of interest" description="Disordered" evidence="9">
    <location>
        <begin position="582"/>
        <end position="610"/>
    </location>
</feature>
<dbReference type="InterPro" id="IPR006153">
    <property type="entry name" value="Cation/H_exchanger_TM"/>
</dbReference>
<dbReference type="AlphaFoldDB" id="A0A7H0I245"/>
<keyword evidence="7" id="KW-0406">Ion transport</keyword>
<evidence type="ECO:0000256" key="5">
    <source>
        <dbReference type="ARBA" id="ARBA00022692"/>
    </source>
</evidence>
<feature type="transmembrane region" description="Helical" evidence="10">
    <location>
        <begin position="248"/>
        <end position="264"/>
    </location>
</feature>
<keyword evidence="2" id="KW-0813">Transport</keyword>
<keyword evidence="13" id="KW-1185">Reference proteome</keyword>
<dbReference type="PANTHER" id="PTHR32507:SF0">
    <property type="entry name" value="NA(+)_H(+) ANTIPORTER 2-RELATED"/>
    <property type="match status" value="1"/>
</dbReference>
<keyword evidence="6 10" id="KW-1133">Transmembrane helix</keyword>
<dbReference type="Proteomes" id="UP000516230">
    <property type="component" value="Chromosome"/>
</dbReference>
<reference evidence="12 13" key="1">
    <citation type="submission" date="2020-08" db="EMBL/GenBank/DDBJ databases">
        <title>A novel species.</title>
        <authorList>
            <person name="Gao J."/>
        </authorList>
    </citation>
    <scope>NUCLEOTIDE SEQUENCE [LARGE SCALE GENOMIC DNA]</scope>
    <source>
        <strain evidence="12 13">CRPJ-33</strain>
    </source>
</reference>
<comment type="subcellular location">
    <subcellularLocation>
        <location evidence="1">Cell membrane</location>
        <topology evidence="1">Multi-pass membrane protein</topology>
    </subcellularLocation>
</comment>
<dbReference type="GO" id="GO:1902600">
    <property type="term" value="P:proton transmembrane transport"/>
    <property type="evidence" value="ECO:0007669"/>
    <property type="project" value="InterPro"/>
</dbReference>
<feature type="transmembrane region" description="Helical" evidence="10">
    <location>
        <begin position="55"/>
        <end position="78"/>
    </location>
</feature>
<accession>A0A7H0I245</accession>
<dbReference type="RefSeq" id="WP_187743917.1">
    <property type="nucleotide sequence ID" value="NZ_CP060825.1"/>
</dbReference>
<evidence type="ECO:0000256" key="6">
    <source>
        <dbReference type="ARBA" id="ARBA00022989"/>
    </source>
</evidence>
<evidence type="ECO:0000313" key="13">
    <source>
        <dbReference type="Proteomes" id="UP000516230"/>
    </source>
</evidence>
<dbReference type="InterPro" id="IPR038770">
    <property type="entry name" value="Na+/solute_symporter_sf"/>
</dbReference>
<dbReference type="GO" id="GO:0015297">
    <property type="term" value="F:antiporter activity"/>
    <property type="evidence" value="ECO:0007669"/>
    <property type="project" value="UniProtKB-KW"/>
</dbReference>
<evidence type="ECO:0000256" key="1">
    <source>
        <dbReference type="ARBA" id="ARBA00004651"/>
    </source>
</evidence>
<feature type="transmembrane region" description="Helical" evidence="10">
    <location>
        <begin position="90"/>
        <end position="114"/>
    </location>
</feature>
<keyword evidence="8 10" id="KW-0472">Membrane</keyword>
<evidence type="ECO:0000313" key="12">
    <source>
        <dbReference type="EMBL" id="QNP66861.1"/>
    </source>
</evidence>
<dbReference type="GO" id="GO:0005886">
    <property type="term" value="C:plasma membrane"/>
    <property type="evidence" value="ECO:0007669"/>
    <property type="project" value="UniProtKB-SubCell"/>
</dbReference>
<feature type="transmembrane region" description="Helical" evidence="10">
    <location>
        <begin position="31"/>
        <end position="49"/>
    </location>
</feature>
<feature type="transmembrane region" description="Helical" evidence="10">
    <location>
        <begin position="301"/>
        <end position="323"/>
    </location>
</feature>
<evidence type="ECO:0000256" key="9">
    <source>
        <dbReference type="SAM" id="MobiDB-lite"/>
    </source>
</evidence>
<keyword evidence="3" id="KW-0050">Antiport</keyword>
<evidence type="ECO:0000256" key="8">
    <source>
        <dbReference type="ARBA" id="ARBA00023136"/>
    </source>
</evidence>
<feature type="transmembrane region" description="Helical" evidence="10">
    <location>
        <begin position="276"/>
        <end position="295"/>
    </location>
</feature>
<feature type="compositionally biased region" description="Pro residues" evidence="9">
    <location>
        <begin position="599"/>
        <end position="610"/>
    </location>
</feature>
<feature type="transmembrane region" description="Helical" evidence="10">
    <location>
        <begin position="6"/>
        <end position="24"/>
    </location>
</feature>
<sequence length="610" mass="62344">MTEDEVLLGLALTVVLAIGSQILANRLRLPALIILLPVGFAAGALTDIVHPDRLMGPSFSALVSLSVAVILYDAGLGLDLRALTGPTRRIVGRLLLSGVVLTCLAVAAVAPLLFGMELSVAVMLGVIVVVSGPTVVGPLLDYVRPDDRVRRILIWEGTLIDPIGGILGALAFHAIAAAEPVHLGRGYQLGQFGISLAVGLAGGVAGAALLWFALRALRLGETLGTLAQLAVVIGVSAVCDAVRDDTGLIAAIVAGLAVANLRGFDVPTRRPFFETLVQLVIGLLFVSISATVTPASLVPVLLPALALVGVLVLVVRPLVAFAATARAGLERGERAFVGWMDPRGIVAAATASAFAAGLVDLGLKGADRILPATFLVIVGTVLLYSLTAAPVARRLGVVVPDGGRVLLVGGEPWVVGLGRALRSAGLEVLMWAGTGPERTRIDAAGLDLAEGGLMATAVGPGARLEGVTAVCLATEDDDFNALASVVVQDNVEGPVYRVGPSPDAPGVVAPYTGGDILFGAALARRELAERWERGARFVVRGAAAGVPPGHDLLFVVRAGLRLDPVTEHRDAVPRAGDTVVLLGPAGPGPRPHDPAGPVRVPPGPGGPPRG</sequence>
<dbReference type="Pfam" id="PF00999">
    <property type="entry name" value="Na_H_Exchanger"/>
    <property type="match status" value="1"/>
</dbReference>
<proteinExistence type="predicted"/>
<evidence type="ECO:0000256" key="4">
    <source>
        <dbReference type="ARBA" id="ARBA00022475"/>
    </source>
</evidence>